<feature type="domain" description="Fibronectin type-III" evidence="15">
    <location>
        <begin position="2519"/>
        <end position="2617"/>
    </location>
</feature>
<evidence type="ECO:0000256" key="6">
    <source>
        <dbReference type="ARBA" id="ARBA00022729"/>
    </source>
</evidence>
<keyword evidence="4" id="KW-0272">Extracellular matrix</keyword>
<feature type="compositionally biased region" description="Low complexity" evidence="12">
    <location>
        <begin position="2506"/>
        <end position="2516"/>
    </location>
</feature>
<accession>H2R7G3</accession>
<sequence>MMPAQYALTSSLVLLVLLSTARAGPFSSRSNVTLPAPRPPPQPGGRTVGAGVGSPSSQLYEHTVEGGEKQVVFTHRINLPPSTGCGCPPGTEPPVPASEVQALRVRLEILEELVKGLKEQCTGGCCPASAQAGTGQTDVRTLCSLHGVFDLSHCTCSCEPGWGGPTCSDPTDAEIPPSSPPSALGSCPDDCNDQGRCVRGRCVCFPGYTGPSCGWPSCPGDCQGRGRCVQGVCVCRAGFSGPDCSQHSCPRGCSQKGRCEDGRCVCDPGYTGDDCGMRSCPRGCSQRGRCENGRCVCNPGYTGEDCGVRSCPRGCSQRGRCEDGRCVCDPGYTGEDCGTRSCPWDCGEGGRCVDGRCVCWPGYTGEDCSTRTCPRDCRGRGRCEDGECICDTGYSGDDCGVRSCPGDCNQRGRCEDGRCVCWPGYTGTDCGSRACPRDCRGRGRCENGVCVCNAGYSGEDCGVRSCPGDCRGRGRCESGRCVCWPGYTGRDCGTRACPGDCRGRGRCVDGRCVCNPGFTGEDCGSRRCPGDCRGHGRCEDGVCVCDAGYSGEDCSTRSCPGGCRGRGQCLDGRCVCEDGYSGEDCGVRQCPNDCSQHGVCQDGVCICWEGYVGEDCSIRTCPSNCHGRGRCEEGRCLCDPGYTGPTCATRMCPADCRGRGRCVQGVCLCHVGYGGEDCGQEEPPASACPGGCGPRELCRAGQCVCVEGFRGPDCAIQTCPGDCRGRGECHDGSCVCKDGYAGEDCGEEVPTIEGMRMHLLEETTVRTEWTPAPGPVDAYEIQFIPTTEGASPPFTARVPSSASAYDQRGLAPGQEYQVTVRALRGTSWGLPASKTITTMIDGPQDLRVVAVTPTTLELGWLRPQAEVDRFVVSYVSAGNQRVRLEVPPEADGMLLTDLMPGVEYVVTVTAERGRAVSYPASVRANTGSSPSGLLGTTDEPPPSGPSTTQGAQAPLLQQRPQELGELRVLGRDETGRLHVVWTAQPDTFAHFQLRMRVPEGPGAHEEVLPGDIRQALVPPPPPGTPYELSLHGVPPGGKPSDPIIYQGIMDKDEEKPGKSSGPPRLGELTVTDRTSDSLLLRWTVPEGEFDSFVIQYKDRDGQPQVVTVEGPQRSAVITSLDPGRKYKFVLYGFVGKKRHGPLVAEAKILPQSDPSPGTPPRLGNLWVTDPTPDSLHLSWTVPEGQFDTFMVQYRDRDGRPQVVPVEGPERSFVVSSLDPDHKYRFTLFGIANKKRYGPLTADGTTAPERKEESPRPEFLEQPLLGELTVTGVTPDSLRLSWTVAQGPFDSFMVQYKDAQGQPQAVPVAGDENEVTVPGLDPDRKYKMNLYGLRGRQRVGPESVVAKTAPQEDVDETPSPTELGTEAPEFPEEPLLGELTVTGSSPDSLSLFWTVPQGSFDSFTVQYKDRDGRPRAVRVGGKESEVTVGGLEPGHKYKMHLYGLHKGQRVGPVSAVGVTAPQQEETPPATESPLEPRLGELTVTDVTPNSVGLSWTVPEGQFDSFMVQYKDKDGQPQVVPVAADQREVTVYNLEPERKYKMNMYGLHDGQRMGPLSVVIMTAPLPPAPATEASKPPLEPRLGELTVTDITPDSVGLSWTVPEGEFDSFVVQYKDRDGQPQVVPVAADQREVTIPDLEPSRKYKFLLFGIQDGKRRSPVSVEAKMVARGDASPGAPPRLGELWVTEPTPDSLRLSWTVPEGQFDSFVVQFKDKDGPQVVPVEGHERSVTVTPLDAGRKYRFLLYGLLGKKRHGPLTADGTTEAQSAMDDTGTKRPPKPRLGEELQVTTVTQNSVGLSWTVPEGQFDSFVVQYKDRDGQPQVVPVEGSLREVSVPGLDPAHRYKLLLYGLHRGKRVGPISAVAITASREETETETTAPTPPAPEPHLRELTVEEATPHTLHLSWMVTEGEFDSFEIQYTDRDGQLQMVRTGGDRNDITLSGLESDHRYLVTLYGFRDGKHVGPVHVEALTVPEEEEPSEPPTATPEPPIKPRLGELTVTDATPDSLSLSWTVPEGQFDHFLVQYRNGDGQPKAVRVPGHEDGVTISGLEPDHKYKMNLYGFHGGQRMGPVSVVGVTAAEEETPSPTEPSLEAPEPPEEPLLGELTVTGSSPDSLSLSWTVPQGRFDSFTVQYKDRNGRPQVVRVGGEESEVTVGGLEPGRKYKMHLYGLHEGQRVGPVSAVGVTAPEEESPDAPLAKLRLGEMTVRDITSDSLSLSWTVPEGQFDHFLVQYKNGDGQPKAVRVPGHEDGVTISGLEPDHKYKMNLYGFHGGQRVGPVSAVGLTAPGKDEEMAPASTEPPTPEPPIKPRLEELTVTDATPDSLSLSWTVPEGQFDHFLVQYKNGDGQPKATRVPGHEDRVTISGLEPDHKYKMNLYGFHGGQRVGPVSAIGVTAAEEETPSPTEPSTEAPEPPEEPLLGELTVTGSSPDSLSLSWTVPQGHFDSFTVQYKDRDGRPQVVRVGGEESEVTVGGLEPGRKYKMHLYGLHEGRRMGPVSTVGVTAPQEDVDETPSPTEPGTEAPEPPEEPLLGELTVTGSSPDSLSLSWTVPQGRFDSFTVQYKDRDGRPQVVRVGGQESEVTVRGLEPGRKYKMHLYGLHEGQRLGPVSAVGITEDEAETTQAVPTMTPEPPIKPRLGELTVTDATPDSLSLSWTVPEGQFDHFLVQYRNGDGQPKAVRVPGHEDGVTISGLEPDHKYKMNLYGFHGGQRLGPVSAIGVTAAEEETPSPTEPSTEAPEPPEEPLLGELTVTGSSPDSLSLSWTVPQGHFDSFTMQYKDRDGRPQVVRVRGEESEVTVGDLEPGRKYKMHLYGLHEGRRVGPVSTMGVTAPEDEAETTQAVPTTTPEPPIKPRLEELTVTDATPDSLSLSWTVPEGQFDHFLVQYRNGDGQPKAVRVLGHEDGVTISGLEPDHKYKMNLYGFHGGQRVGPISVIGVTAAEEETPAPTEPSTEAPEPPEEPLLGELTVTGSSPDSLSLSWTIPQGRFDSFTVQYKDRDGWPQVVRVGGEESEVTVGGLEPGRKYKMHLYGLHEGQRVGPVSAVGVTAPEDEAETTQAVPTTTPEPPIKPRLGELTVTDATPDSLSLSWTVPEGQFDHFLVQYRNGDGQPKAVRVPGHEDGVTISGLEPDHKYKMNLYGFHGGQRMGPVSAIGVTEEETPSPTEPSTEAPEAPEEPLLGELTVTGSSPDSLSLSWTVPQGRFDSFTVQYKDRDGRPQAVRVRGEESEVTMGGLEPGHKYKMHLYGLHEGQRVGPVSTMGITAPLPTPLPVESRLGELAVAAVTSDSVGLSWTVAQGPFDSFLVQYRDAQGQPQAVPVSGDLRAVAVSGLDPARKYKFLLFGLQNGKRHGPVPVEARTAPDTKPSPRLGELTVTDATPDSVGLSWTVPEGEFDSFVVQYKDKDGRLQVVPVAANQREVTVQGLEPSRKYRFLLYGLSGRKRLGPISADSTTAPLEKELPPHLGELTVAEETSSSLRLSWTVAQGPFDSFVVQYRDTDGQPRAVPVAADQRTVTVEDLKPGKKYKFLLYGLLGGKRLGPVSALGMTAPEEDTPAPELAPEAPEPPEEPRLGVLTVTDTTPDSMRLSWSVAQGPFDSFVVQYEDTNGQPQALLVDGDQSKILISGLEPSTPYRFLLYGLHEGKRLGPLSAEGTTGPAPAGQTSAESRPRLSQLSVTDVTTSSLRLNWEAPPGAFDSFLLRFGVPSPSTLEPHPRPLLQRELMVPGTRHSAVLRDLRSGTLYSLTLYGLRGPHKADSIQGTARTLSPVLESPRDLQFSEIRETSAKVNWMPPPSRADSFKVSYQLADGGEPQSVQVDGRARTQKLQGLIPGARYEVTVVSVRGFEESEPLTGFLTTVPDGPTQLRALNLTEGFAVLHWKPPQNPVDTYDVQVTAPGAPPLQAETPGSAVDYPLHDLVLHTNYTATVRGLRGPNLTSPATITFTTGLEAPRDLEAEEVTPRTALLTWTEPQVRPTGYLLSFDTLGGQTQEILLPGGITSHQLLGLFPSTSYNARLQAMWGQSLLPPVSTSFTTGGLQIPFPRDCGEEMQNGAGASRTSTIFLNGNRERPLNVFCDMETDGGGWLVFQRRMDGQTDFWRDWEDYAHGFGNISGEFWLGNEALHSLTQAGDYSMRVDLRAGDEAVFAQYDSFRVDSAAEYYRLHLEGYHGSAGDSMSYHSGSVFSARDRDPNNLLISCAVSYRGAWWYRNCHYANLNGLYGSTVDHQGVSWYHWKGFEFSVPFTEMKLRPRNFRSPAGGG</sequence>
<dbReference type="InterPro" id="IPR036056">
    <property type="entry name" value="Fibrinogen-like_C"/>
</dbReference>
<proteinExistence type="inferred from homology"/>
<dbReference type="EMBL" id="AC190421">
    <property type="status" value="NOT_ANNOTATED_CDS"/>
    <property type="molecule type" value="Genomic_DNA"/>
</dbReference>
<evidence type="ECO:0000259" key="15">
    <source>
        <dbReference type="PROSITE" id="PS50853"/>
    </source>
</evidence>
<feature type="compositionally biased region" description="Low complexity" evidence="12">
    <location>
        <begin position="3151"/>
        <end position="3161"/>
    </location>
</feature>
<dbReference type="InterPro" id="IPR003961">
    <property type="entry name" value="FN3_dom"/>
</dbReference>
<dbReference type="GO" id="GO:0005615">
    <property type="term" value="C:extracellular space"/>
    <property type="evidence" value="ECO:0000318"/>
    <property type="project" value="GO_Central"/>
</dbReference>
<dbReference type="SMART" id="SM00186">
    <property type="entry name" value="FBG"/>
    <property type="match status" value="1"/>
</dbReference>
<evidence type="ECO:0000256" key="13">
    <source>
        <dbReference type="SAM" id="SignalP"/>
    </source>
</evidence>
<dbReference type="FunFam" id="2.60.40.10:FF:000822">
    <property type="entry name" value="tenascin-X"/>
    <property type="match status" value="1"/>
</dbReference>
<feature type="domain" description="Fibronectin type-III" evidence="15">
    <location>
        <begin position="2846"/>
        <end position="2939"/>
    </location>
</feature>
<feature type="domain" description="Fibronectin type-III" evidence="15">
    <location>
        <begin position="2196"/>
        <end position="2286"/>
    </location>
</feature>
<dbReference type="InterPro" id="IPR000742">
    <property type="entry name" value="EGF"/>
</dbReference>
<feature type="domain" description="Fibronectin type-III" evidence="15">
    <location>
        <begin position="3758"/>
        <end position="3847"/>
    </location>
</feature>
<evidence type="ECO:0000256" key="10">
    <source>
        <dbReference type="ARBA" id="ARBA00023180"/>
    </source>
</evidence>
<evidence type="ECO:0000313" key="17">
    <source>
        <dbReference type="Ensembl" id="ENSPTRP00000050335.3"/>
    </source>
</evidence>
<feature type="region of interest" description="Disordered" evidence="12">
    <location>
        <begin position="2281"/>
        <end position="2303"/>
    </location>
</feature>
<feature type="domain" description="Fibronectin type-III" evidence="15">
    <location>
        <begin position="2949"/>
        <end position="3042"/>
    </location>
</feature>
<feature type="domain" description="Fibronectin type-III" evidence="15">
    <location>
        <begin position="2630"/>
        <end position="2723"/>
    </location>
</feature>
<evidence type="ECO:0000256" key="1">
    <source>
        <dbReference type="ARBA" id="ARBA00004498"/>
    </source>
</evidence>
<feature type="domain" description="Fibronectin type-III" evidence="15">
    <location>
        <begin position="3062"/>
        <end position="3153"/>
    </location>
</feature>
<feature type="region of interest" description="Disordered" evidence="12">
    <location>
        <begin position="1751"/>
        <end position="1777"/>
    </location>
</feature>
<feature type="region of interest" description="Disordered" evidence="12">
    <location>
        <begin position="3146"/>
        <end position="3165"/>
    </location>
</feature>
<dbReference type="PROSITE" id="PS50026">
    <property type="entry name" value="EGF_3"/>
    <property type="match status" value="1"/>
</dbReference>
<feature type="region of interest" description="Disordered" evidence="12">
    <location>
        <begin position="3635"/>
        <end position="3661"/>
    </location>
</feature>
<evidence type="ECO:0000259" key="14">
    <source>
        <dbReference type="PROSITE" id="PS50026"/>
    </source>
</evidence>
<dbReference type="GO" id="GO:0031175">
    <property type="term" value="P:neuron projection development"/>
    <property type="evidence" value="ECO:0000318"/>
    <property type="project" value="GO_Central"/>
</dbReference>
<feature type="compositionally biased region" description="Low complexity" evidence="12">
    <location>
        <begin position="2721"/>
        <end position="2730"/>
    </location>
</feature>
<dbReference type="SUPFAM" id="SSF56496">
    <property type="entry name" value="Fibrinogen C-terminal domain-like"/>
    <property type="match status" value="1"/>
</dbReference>
<evidence type="ECO:0000256" key="9">
    <source>
        <dbReference type="ARBA" id="ARBA00023157"/>
    </source>
</evidence>
<gene>
    <name evidence="17" type="primary">LOC462578</name>
</gene>
<dbReference type="FunFam" id="2.60.40.10:FF:000794">
    <property type="entry name" value="Tenascin-X"/>
    <property type="match status" value="1"/>
</dbReference>
<dbReference type="PROSITE" id="PS00514">
    <property type="entry name" value="FIBRINOGEN_C_1"/>
    <property type="match status" value="1"/>
</dbReference>
<evidence type="ECO:0008006" key="19">
    <source>
        <dbReference type="Google" id="ProtNLM"/>
    </source>
</evidence>
<dbReference type="Gene3D" id="2.60.40.10">
    <property type="entry name" value="Immunoglobulins"/>
    <property type="match status" value="31"/>
</dbReference>
<evidence type="ECO:0000256" key="2">
    <source>
        <dbReference type="ARBA" id="ARBA00008673"/>
    </source>
</evidence>
<feature type="region of interest" description="Disordered" evidence="12">
    <location>
        <begin position="2715"/>
        <end position="2753"/>
    </location>
</feature>
<feature type="domain" description="Fibronectin type-III" evidence="15">
    <location>
        <begin position="2092"/>
        <end position="2185"/>
    </location>
</feature>
<feature type="region of interest" description="Disordered" evidence="12">
    <location>
        <begin position="2075"/>
        <end position="2095"/>
    </location>
</feature>
<feature type="domain" description="Fibronectin type-III" evidence="15">
    <location>
        <begin position="1064"/>
        <end position="1153"/>
    </location>
</feature>
<feature type="compositionally biased region" description="Low complexity" evidence="12">
    <location>
        <begin position="2523"/>
        <end position="2532"/>
    </location>
</feature>
<feature type="compositionally biased region" description="Pro residues" evidence="12">
    <location>
        <begin position="1976"/>
        <end position="1987"/>
    </location>
</feature>
<dbReference type="FunFam" id="2.60.40.10:FF:000701">
    <property type="entry name" value="Tenascin-X"/>
    <property type="match status" value="1"/>
</dbReference>
<dbReference type="GO" id="GO:0007155">
    <property type="term" value="P:cell adhesion"/>
    <property type="evidence" value="ECO:0007669"/>
    <property type="project" value="UniProtKB-KW"/>
</dbReference>
<keyword evidence="18" id="KW-1185">Reference proteome</keyword>
<dbReference type="InterPro" id="IPR050991">
    <property type="entry name" value="ECM_Regulatory_Proteins"/>
</dbReference>
<feature type="compositionally biased region" description="Low complexity" evidence="12">
    <location>
        <begin position="2396"/>
        <end position="2405"/>
    </location>
</feature>
<dbReference type="PROSITE" id="PS00022">
    <property type="entry name" value="EGF_1"/>
    <property type="match status" value="6"/>
</dbReference>
<dbReference type="PANTHER" id="PTHR46708">
    <property type="entry name" value="TENASCIN"/>
    <property type="match status" value="1"/>
</dbReference>
<dbReference type="PANTHER" id="PTHR46708:SF3">
    <property type="entry name" value="TENASCIN-X"/>
    <property type="match status" value="1"/>
</dbReference>
<feature type="region of interest" description="Disordered" evidence="12">
    <location>
        <begin position="2933"/>
        <end position="2966"/>
    </location>
</feature>
<dbReference type="FunFam" id="2.60.40.10:FF:000801">
    <property type="entry name" value="Tenascin-X"/>
    <property type="match status" value="1"/>
</dbReference>
<feature type="domain" description="Fibronectin type-III" evidence="15">
    <location>
        <begin position="3553"/>
        <end position="3647"/>
    </location>
</feature>
<dbReference type="FunFam" id="2.10.25.10:FF:000001">
    <property type="entry name" value="Tenascin C"/>
    <property type="match status" value="17"/>
</dbReference>
<comment type="similarity">
    <text evidence="2">Belongs to the tenascin family.</text>
</comment>
<dbReference type="InterPro" id="IPR002181">
    <property type="entry name" value="Fibrinogen_a/b/g_C_dom"/>
</dbReference>
<feature type="domain" description="Fibronectin type-III" evidence="15">
    <location>
        <begin position="2305"/>
        <end position="2398"/>
    </location>
</feature>
<dbReference type="Pfam" id="PF23106">
    <property type="entry name" value="EGF_Teneurin"/>
    <property type="match status" value="4"/>
</dbReference>
<feature type="compositionally biased region" description="Low complexity" evidence="12">
    <location>
        <begin position="2080"/>
        <end position="2089"/>
    </location>
</feature>
<feature type="domain" description="Fibronectin type-III" evidence="15">
    <location>
        <begin position="3357"/>
        <end position="3446"/>
    </location>
</feature>
<evidence type="ECO:0000256" key="5">
    <source>
        <dbReference type="ARBA" id="ARBA00022536"/>
    </source>
</evidence>
<feature type="domain" description="Fibronectin type-III" evidence="15">
    <location>
        <begin position="2733"/>
        <end position="2826"/>
    </location>
</feature>
<feature type="domain" description="Fibronectin type-III" evidence="15">
    <location>
        <begin position="3657"/>
        <end position="3754"/>
    </location>
</feature>
<dbReference type="InParanoid" id="H2R7G3"/>
<dbReference type="HOGENOM" id="CLU_026380_0_0_1"/>
<comment type="caution">
    <text evidence="11">Lacks conserved residue(s) required for the propagation of feature annotation.</text>
</comment>
<evidence type="ECO:0000256" key="12">
    <source>
        <dbReference type="SAM" id="MobiDB-lite"/>
    </source>
</evidence>
<dbReference type="CDD" id="cd00054">
    <property type="entry name" value="EGF_CA"/>
    <property type="match status" value="6"/>
</dbReference>
<feature type="region of interest" description="Disordered" evidence="12">
    <location>
        <begin position="921"/>
        <end position="958"/>
    </location>
</feature>
<dbReference type="InterPro" id="IPR013111">
    <property type="entry name" value="EGF_extracell"/>
</dbReference>
<dbReference type="Pfam" id="PF18720">
    <property type="entry name" value="EGF_Tenascin"/>
    <property type="match status" value="2"/>
</dbReference>
<keyword evidence="9 11" id="KW-1015">Disulfide bond</keyword>
<feature type="domain" description="Fibronectin type-III" evidence="15">
    <location>
        <begin position="1263"/>
        <end position="1352"/>
    </location>
</feature>
<evidence type="ECO:0000259" key="16">
    <source>
        <dbReference type="PROSITE" id="PS51406"/>
    </source>
</evidence>
<evidence type="ECO:0000256" key="8">
    <source>
        <dbReference type="ARBA" id="ARBA00022889"/>
    </source>
</evidence>
<dbReference type="Pfam" id="PF00041">
    <property type="entry name" value="fn3"/>
    <property type="match status" value="31"/>
</dbReference>
<dbReference type="CDD" id="cd00087">
    <property type="entry name" value="FReD"/>
    <property type="match status" value="1"/>
</dbReference>
<feature type="region of interest" description="Disordered" evidence="12">
    <location>
        <begin position="3536"/>
        <end position="3559"/>
    </location>
</feature>
<dbReference type="Pfam" id="PF25024">
    <property type="entry name" value="EGF_TEN"/>
    <property type="match status" value="1"/>
</dbReference>
<dbReference type="Gene3D" id="2.10.25.10">
    <property type="entry name" value="Laminin"/>
    <property type="match status" value="17"/>
</dbReference>
<feature type="region of interest" description="Disordered" evidence="12">
    <location>
        <begin position="1968"/>
        <end position="1991"/>
    </location>
</feature>
<dbReference type="FunFam" id="2.60.40.10:FF:000760">
    <property type="entry name" value="tenascin-X"/>
    <property type="match status" value="1"/>
</dbReference>
<dbReference type="SMART" id="SM00060">
    <property type="entry name" value="FN3"/>
    <property type="match status" value="32"/>
</dbReference>
<dbReference type="CDD" id="cd00063">
    <property type="entry name" value="FN3"/>
    <property type="match status" value="31"/>
</dbReference>
<dbReference type="Pfam" id="PF07974">
    <property type="entry name" value="EGF_2"/>
    <property type="match status" value="1"/>
</dbReference>
<feature type="region of interest" description="Disordered" evidence="12">
    <location>
        <begin position="3041"/>
        <end position="3064"/>
    </location>
</feature>
<dbReference type="PROSITE" id="PS01186">
    <property type="entry name" value="EGF_2"/>
    <property type="match status" value="6"/>
</dbReference>
<feature type="domain" description="Fibronectin type-III" evidence="15">
    <location>
        <begin position="751"/>
        <end position="841"/>
    </location>
</feature>
<feature type="region of interest" description="Disordered" evidence="12">
    <location>
        <begin position="27"/>
        <end position="59"/>
    </location>
</feature>
<dbReference type="Gene3D" id="3.90.215.10">
    <property type="entry name" value="Gamma Fibrinogen, chain A, domain 1"/>
    <property type="match status" value="1"/>
</dbReference>
<name>H2R7G3_PANTR</name>
<feature type="compositionally biased region" description="Polar residues" evidence="12">
    <location>
        <begin position="2419"/>
        <end position="2428"/>
    </location>
</feature>
<feature type="domain" description="Fibronectin type-III" evidence="15">
    <location>
        <begin position="1574"/>
        <end position="1668"/>
    </location>
</feature>
<feature type="region of interest" description="Disordered" evidence="12">
    <location>
        <begin position="2390"/>
        <end position="2428"/>
    </location>
</feature>
<dbReference type="FunFam" id="2.60.40.10:FF:000024">
    <property type="entry name" value="Tenascin-X"/>
    <property type="match status" value="25"/>
</dbReference>
<organism evidence="17 18">
    <name type="scientific">Pan troglodytes</name>
    <name type="common">Chimpanzee</name>
    <dbReference type="NCBI Taxonomy" id="9598"/>
    <lineage>
        <taxon>Eukaryota</taxon>
        <taxon>Metazoa</taxon>
        <taxon>Chordata</taxon>
        <taxon>Craniata</taxon>
        <taxon>Vertebrata</taxon>
        <taxon>Euteleostomi</taxon>
        <taxon>Mammalia</taxon>
        <taxon>Eutheria</taxon>
        <taxon>Euarchontoglires</taxon>
        <taxon>Primates</taxon>
        <taxon>Haplorrhini</taxon>
        <taxon>Catarrhini</taxon>
        <taxon>Hominidae</taxon>
        <taxon>Pan</taxon>
    </lineage>
</organism>
<keyword evidence="6 13" id="KW-0732">Signal</keyword>
<feature type="domain" description="Fibronectin type-III" evidence="15">
    <location>
        <begin position="3935"/>
        <end position="4025"/>
    </location>
</feature>
<feature type="disulfide bond" evidence="11">
    <location>
        <begin position="621"/>
        <end position="631"/>
    </location>
</feature>
<feature type="domain" description="Fibronectin type-III" evidence="15">
    <location>
        <begin position="3848"/>
        <end position="3934"/>
    </location>
</feature>
<keyword evidence="8" id="KW-0130">Cell adhesion</keyword>
<feature type="domain" description="Fibronectin type-III" evidence="15">
    <location>
        <begin position="1989"/>
        <end position="2082"/>
    </location>
</feature>
<evidence type="ECO:0000256" key="3">
    <source>
        <dbReference type="ARBA" id="ARBA00022525"/>
    </source>
</evidence>
<feature type="region of interest" description="Disordered" evidence="12">
    <location>
        <begin position="2824"/>
        <end position="2844"/>
    </location>
</feature>
<feature type="compositionally biased region" description="Low complexity" evidence="12">
    <location>
        <begin position="2937"/>
        <end position="2946"/>
    </location>
</feature>
<keyword evidence="5 11" id="KW-0245">EGF-like domain</keyword>
<dbReference type="Proteomes" id="UP000002277">
    <property type="component" value="Chromosome 6"/>
</dbReference>
<protein>
    <recommendedName>
        <fullName evidence="19">Tenascin XB</fullName>
    </recommendedName>
</protein>
<evidence type="ECO:0000256" key="4">
    <source>
        <dbReference type="ARBA" id="ARBA00022530"/>
    </source>
</evidence>
<dbReference type="InterPro" id="IPR041161">
    <property type="entry name" value="EGF_Tenascin"/>
</dbReference>
<keyword evidence="7" id="KW-0677">Repeat</keyword>
<keyword evidence="10" id="KW-0325">Glycoprotein</keyword>
<dbReference type="InterPro" id="IPR013783">
    <property type="entry name" value="Ig-like_fold"/>
</dbReference>
<evidence type="ECO:0000313" key="18">
    <source>
        <dbReference type="Proteomes" id="UP000002277"/>
    </source>
</evidence>
<feature type="domain" description="Fibronectin type-III" evidence="15">
    <location>
        <begin position="1778"/>
        <end position="1867"/>
    </location>
</feature>
<dbReference type="GeneTree" id="ENSGT00940000155565"/>
<dbReference type="FunFam" id="2.60.40.10:FF:000883">
    <property type="entry name" value="tenascin-X"/>
    <property type="match status" value="1"/>
</dbReference>
<feature type="signal peptide" evidence="13">
    <location>
        <begin position="1"/>
        <end position="23"/>
    </location>
</feature>
<dbReference type="FunFam" id="3.90.215.10:FF:000001">
    <property type="entry name" value="Tenascin isoform 1"/>
    <property type="match status" value="1"/>
</dbReference>
<feature type="region of interest" description="Disordered" evidence="12">
    <location>
        <begin position="2496"/>
        <end position="2542"/>
    </location>
</feature>
<keyword evidence="3" id="KW-0964">Secreted</keyword>
<dbReference type="FunCoup" id="H2R7G3">
    <property type="interactions" value="523"/>
</dbReference>
<feature type="compositionally biased region" description="Polar residues" evidence="12">
    <location>
        <begin position="2744"/>
        <end position="2753"/>
    </location>
</feature>
<feature type="compositionally biased region" description="Polar residues" evidence="12">
    <location>
        <begin position="3648"/>
        <end position="3661"/>
    </location>
</feature>
<dbReference type="InterPro" id="IPR014716">
    <property type="entry name" value="Fibrinogen_a/b/g_C_1"/>
</dbReference>
<feature type="disulfide bond" evidence="11">
    <location>
        <begin position="638"/>
        <end position="647"/>
    </location>
</feature>
<feature type="domain" description="Fibrinogen C-terminal" evidence="16">
    <location>
        <begin position="4021"/>
        <end position="4236"/>
    </location>
</feature>
<feature type="domain" description="Fibronectin type-III" evidence="15">
    <location>
        <begin position="1161"/>
        <end position="1249"/>
    </location>
</feature>
<dbReference type="InterPro" id="IPR036116">
    <property type="entry name" value="FN3_sf"/>
</dbReference>
<dbReference type="eggNOG" id="KOG2579">
    <property type="taxonomic scope" value="Eukaryota"/>
</dbReference>
<feature type="domain" description="Fibronectin type-III" evidence="15">
    <location>
        <begin position="3451"/>
        <end position="3544"/>
    </location>
</feature>
<feature type="domain" description="Fibronectin type-III" evidence="15">
    <location>
        <begin position="2408"/>
        <end position="2502"/>
    </location>
</feature>
<feature type="region of interest" description="Disordered" evidence="12">
    <location>
        <begin position="1340"/>
        <end position="1367"/>
    </location>
</feature>
<feature type="domain" description="Fibronectin type-III" evidence="15">
    <location>
        <begin position="842"/>
        <end position="932"/>
    </location>
</feature>
<dbReference type="Ensembl" id="ENSPTRT00000033275.5">
    <property type="protein sequence ID" value="ENSPTRP00000050335.3"/>
    <property type="gene ID" value="ENSPTRG00000018003.6"/>
</dbReference>
<feature type="domain" description="Fibronectin type-III" evidence="15">
    <location>
        <begin position="1883"/>
        <end position="1971"/>
    </location>
</feature>
<feature type="domain" description="Fibronectin type-III" evidence="15">
    <location>
        <begin position="1674"/>
        <end position="1764"/>
    </location>
</feature>
<dbReference type="SMART" id="SM00181">
    <property type="entry name" value="EGF"/>
    <property type="match status" value="18"/>
</dbReference>
<feature type="domain" description="Fibronectin type-III" evidence="15">
    <location>
        <begin position="1476"/>
        <end position="1566"/>
    </location>
</feature>
<evidence type="ECO:0000256" key="7">
    <source>
        <dbReference type="ARBA" id="ARBA00022737"/>
    </source>
</evidence>
<feature type="compositionally biased region" description="Polar residues" evidence="12">
    <location>
        <begin position="2533"/>
        <end position="2542"/>
    </location>
</feature>
<feature type="domain" description="EGF-like" evidence="14">
    <location>
        <begin position="617"/>
        <end position="648"/>
    </location>
</feature>
<dbReference type="InterPro" id="IPR020837">
    <property type="entry name" value="Fibrinogen_CS"/>
</dbReference>
<dbReference type="PROSITE" id="PS51406">
    <property type="entry name" value="FIBRINOGEN_C_2"/>
    <property type="match status" value="1"/>
</dbReference>
<feature type="domain" description="Fibronectin type-III" evidence="15">
    <location>
        <begin position="3264"/>
        <end position="3355"/>
    </location>
</feature>
<reference evidence="17 18" key="1">
    <citation type="journal article" date="2005" name="Nature">
        <title>Initial sequence of the chimpanzee genome and comparison with the human genome.</title>
        <authorList>
            <consortium name="Chimpanzee sequencing and analysis consortium"/>
        </authorList>
    </citation>
    <scope>NUCLEOTIDE SEQUENCE [LARGE SCALE GENOMIC DNA]</scope>
</reference>
<dbReference type="PaxDb" id="9598-ENSPTRP00000050335"/>
<comment type="subcellular location">
    <subcellularLocation>
        <location evidence="1">Secreted</location>
        <location evidence="1">Extracellular space</location>
        <location evidence="1">Extracellular matrix</location>
    </subcellularLocation>
</comment>
<dbReference type="GO" id="GO:0030155">
    <property type="term" value="P:regulation of cell adhesion"/>
    <property type="evidence" value="ECO:0000318"/>
    <property type="project" value="GO_Central"/>
</dbReference>
<reference evidence="17" key="2">
    <citation type="submission" date="2025-08" db="UniProtKB">
        <authorList>
            <consortium name="Ensembl"/>
        </authorList>
    </citation>
    <scope>IDENTIFICATION</scope>
</reference>
<evidence type="ECO:0000256" key="11">
    <source>
        <dbReference type="PROSITE-ProRule" id="PRU00076"/>
    </source>
</evidence>
<feature type="domain" description="Fibronectin type-III" evidence="15">
    <location>
        <begin position="1374"/>
        <end position="1468"/>
    </location>
</feature>
<dbReference type="SUPFAM" id="SSF49265">
    <property type="entry name" value="Fibronectin type III"/>
    <property type="match status" value="29"/>
</dbReference>
<feature type="domain" description="Fibronectin type-III" evidence="15">
    <location>
        <begin position="3168"/>
        <end position="3260"/>
    </location>
</feature>
<dbReference type="Bgee" id="ENSPTRG00000018003">
    <property type="expression patterns" value="Expressed in colon and 16 other cell types or tissues"/>
</dbReference>
<dbReference type="PROSITE" id="PS50853">
    <property type="entry name" value="FN3"/>
    <property type="match status" value="31"/>
</dbReference>
<dbReference type="Pfam" id="PF00147">
    <property type="entry name" value="Fibrinogen_C"/>
    <property type="match status" value="1"/>
</dbReference>
<feature type="chain" id="PRO_5014185642" description="Tenascin XB" evidence="13">
    <location>
        <begin position="24"/>
        <end position="4244"/>
    </location>
</feature>
<reference evidence="17" key="3">
    <citation type="submission" date="2025-09" db="UniProtKB">
        <authorList>
            <consortium name="Ensembl"/>
        </authorList>
    </citation>
    <scope>IDENTIFICATION</scope>
</reference>